<name>A0A4Z2CK79_SCHJA</name>
<accession>A0A4Z2CK79</accession>
<gene>
    <name evidence="1" type="ORF">EWB00_000520</name>
</gene>
<proteinExistence type="predicted"/>
<keyword evidence="2" id="KW-1185">Reference proteome</keyword>
<organism evidence="1 2">
    <name type="scientific">Schistosoma japonicum</name>
    <name type="common">Blood fluke</name>
    <dbReference type="NCBI Taxonomy" id="6182"/>
    <lineage>
        <taxon>Eukaryota</taxon>
        <taxon>Metazoa</taxon>
        <taxon>Spiralia</taxon>
        <taxon>Lophotrochozoa</taxon>
        <taxon>Platyhelminthes</taxon>
        <taxon>Trematoda</taxon>
        <taxon>Digenea</taxon>
        <taxon>Strigeidida</taxon>
        <taxon>Schistosomatoidea</taxon>
        <taxon>Schistosomatidae</taxon>
        <taxon>Schistosoma</taxon>
    </lineage>
</organism>
<dbReference type="AlphaFoldDB" id="A0A4Z2CK79"/>
<comment type="caution">
    <text evidence="1">The sequence shown here is derived from an EMBL/GenBank/DDBJ whole genome shotgun (WGS) entry which is preliminary data.</text>
</comment>
<reference evidence="1 2" key="1">
    <citation type="submission" date="2019-03" db="EMBL/GenBank/DDBJ databases">
        <title>An improved genome assembly of the fluke Schistosoma japonicum.</title>
        <authorList>
            <person name="Hu W."/>
            <person name="Luo F."/>
            <person name="Yin M."/>
            <person name="Mo X."/>
            <person name="Sun C."/>
            <person name="Wu Q."/>
            <person name="Zhu B."/>
            <person name="Xiang M."/>
            <person name="Wang J."/>
            <person name="Wang Y."/>
            <person name="Zhang T."/>
            <person name="Xu B."/>
            <person name="Zheng H."/>
            <person name="Feng Z."/>
        </authorList>
    </citation>
    <scope>NUCLEOTIDE SEQUENCE [LARGE SCALE GENOMIC DNA]</scope>
    <source>
        <strain evidence="1">HuSjv2</strain>
        <tissue evidence="1">Worms</tissue>
    </source>
</reference>
<dbReference type="Proteomes" id="UP000311919">
    <property type="component" value="Unassembled WGS sequence"/>
</dbReference>
<protein>
    <submittedName>
        <fullName evidence="1">Uncharacterized protein</fullName>
    </submittedName>
</protein>
<dbReference type="EMBL" id="SKCS01001147">
    <property type="protein sequence ID" value="TNN04687.1"/>
    <property type="molecule type" value="Genomic_DNA"/>
</dbReference>
<evidence type="ECO:0000313" key="2">
    <source>
        <dbReference type="Proteomes" id="UP000311919"/>
    </source>
</evidence>
<sequence>MPAVETERQRGSRVMWWLNIIAKSIGFNTSPMKATLLENLPNCVRGNNSNATEQKGKQTGPQVFISHLLPDWACMSPADSCFLLSSCRKSNQTAYRTELTCKINNLEGKRKAFLVIKNCVHIVISLGQLQEGSTLGTAFCHAPWTPCTAGLGGYKCRLALHGITC</sequence>
<evidence type="ECO:0000313" key="1">
    <source>
        <dbReference type="EMBL" id="TNN04687.1"/>
    </source>
</evidence>